<dbReference type="STRING" id="320771.Cflav_PD3696"/>
<evidence type="ECO:0000259" key="1">
    <source>
        <dbReference type="Pfam" id="PF00975"/>
    </source>
</evidence>
<dbReference type="SUPFAM" id="SSF53474">
    <property type="entry name" value="alpha/beta-Hydrolases"/>
    <property type="match status" value="1"/>
</dbReference>
<keyword evidence="3" id="KW-1185">Reference proteome</keyword>
<dbReference type="InterPro" id="IPR029058">
    <property type="entry name" value="AB_hydrolase_fold"/>
</dbReference>
<gene>
    <name evidence="2" type="ORF">Cflav_PD3696</name>
</gene>
<sequence length="255" mass="29332">MYGIKSRALNGAEEFKSLEDMASFYIEQIRLVQKEGPYYLGGYCFGGNVAYEMARQLEEQGEEVALLALLDAAPSNRGYEQVPWWKPAYGFRFAQNFSFWLDDFFKSKPEERREFVLRKARSLGRKFLKKIFRSGAGQPQVDLEEVIDLTKFPQHELRLWQLHLDALVRHVSKPYAGKVTLFRTRGQPLFCSLDDDFCWGALVGALEIRRIPGSHESIFMEPDVKELANELKACLVETCSQTTAEKKENLELTVV</sequence>
<feature type="domain" description="Thioesterase" evidence="1">
    <location>
        <begin position="7"/>
        <end position="77"/>
    </location>
</feature>
<proteinExistence type="predicted"/>
<evidence type="ECO:0000313" key="3">
    <source>
        <dbReference type="Proteomes" id="UP000003688"/>
    </source>
</evidence>
<dbReference type="EMBL" id="ABOX02000012">
    <property type="protein sequence ID" value="EEF60979.1"/>
    <property type="molecule type" value="Genomic_DNA"/>
</dbReference>
<protein>
    <submittedName>
        <fullName evidence="2">Thioesterase</fullName>
    </submittedName>
</protein>
<accession>B9XGC8</accession>
<dbReference type="InterPro" id="IPR001031">
    <property type="entry name" value="Thioesterase"/>
</dbReference>
<comment type="caution">
    <text evidence="2">The sequence shown here is derived from an EMBL/GenBank/DDBJ whole genome shotgun (WGS) entry which is preliminary data.</text>
</comment>
<dbReference type="Proteomes" id="UP000003688">
    <property type="component" value="Unassembled WGS sequence"/>
</dbReference>
<evidence type="ECO:0000313" key="2">
    <source>
        <dbReference type="EMBL" id="EEF60979.1"/>
    </source>
</evidence>
<name>B9XGC8_PEDPL</name>
<dbReference type="Gene3D" id="3.40.50.1820">
    <property type="entry name" value="alpha/beta hydrolase"/>
    <property type="match status" value="1"/>
</dbReference>
<dbReference type="AlphaFoldDB" id="B9XGC8"/>
<organism evidence="2 3">
    <name type="scientific">Pedosphaera parvula (strain Ellin514)</name>
    <dbReference type="NCBI Taxonomy" id="320771"/>
    <lineage>
        <taxon>Bacteria</taxon>
        <taxon>Pseudomonadati</taxon>
        <taxon>Verrucomicrobiota</taxon>
        <taxon>Pedosphaerae</taxon>
        <taxon>Pedosphaerales</taxon>
        <taxon>Pedosphaeraceae</taxon>
        <taxon>Pedosphaera</taxon>
    </lineage>
</organism>
<reference evidence="2 3" key="1">
    <citation type="journal article" date="2011" name="J. Bacteriol.">
        <title>Genome sequence of 'Pedosphaera parvula' Ellin514, an aerobic Verrucomicrobial isolate from pasture soil.</title>
        <authorList>
            <person name="Kant R."/>
            <person name="van Passel M.W."/>
            <person name="Sangwan P."/>
            <person name="Palva A."/>
            <person name="Lucas S."/>
            <person name="Copeland A."/>
            <person name="Lapidus A."/>
            <person name="Glavina Del Rio T."/>
            <person name="Dalin E."/>
            <person name="Tice H."/>
            <person name="Bruce D."/>
            <person name="Goodwin L."/>
            <person name="Pitluck S."/>
            <person name="Chertkov O."/>
            <person name="Larimer F.W."/>
            <person name="Land M.L."/>
            <person name="Hauser L."/>
            <person name="Brettin T.S."/>
            <person name="Detter J.C."/>
            <person name="Han S."/>
            <person name="de Vos W.M."/>
            <person name="Janssen P.H."/>
            <person name="Smidt H."/>
        </authorList>
    </citation>
    <scope>NUCLEOTIDE SEQUENCE [LARGE SCALE GENOMIC DNA]</scope>
    <source>
        <strain evidence="2 3">Ellin514</strain>
    </source>
</reference>
<dbReference type="Pfam" id="PF00975">
    <property type="entry name" value="Thioesterase"/>
    <property type="match status" value="1"/>
</dbReference>